<keyword evidence="2" id="KW-0521">NADP</keyword>
<sequence length="299" mass="32755">MANVPLVSLKAGAKLPKIGYGNGTALFKSDSTTLVEGALKAGFTLIDTAEMYENSGYVGEALKSSKHETQVIAKIGTLSKIKQVAVEERKLLGKDRLNVLLLHLPPRGLDGLPSNVEAWKQMQELKDEGVADIIGVSNWLKSDIEDVIKTNPKHPIQINQIEHHPLLAGSQKQQKLLAYQREQGIASTIYGALTPITEKPEESKNLLSVLEAIAKQESGWSPATVLFKWASQTTKHGNSADEEGIIITTGKKTERYPGYLSLFNSRPLTDEEVKKVSDAGSQAGVHKVRMLKYFDGRDE</sequence>
<dbReference type="RefSeq" id="XP_025354375.1">
    <property type="nucleotide sequence ID" value="XM_025502698.1"/>
</dbReference>
<feature type="domain" description="NADP-dependent oxidoreductase" evidence="4">
    <location>
        <begin position="24"/>
        <end position="277"/>
    </location>
</feature>
<dbReference type="PANTHER" id="PTHR43827:SF3">
    <property type="entry name" value="NADP-DEPENDENT OXIDOREDUCTASE DOMAIN-CONTAINING PROTEIN"/>
    <property type="match status" value="1"/>
</dbReference>
<dbReference type="EMBL" id="KZ819604">
    <property type="protein sequence ID" value="PWN34073.1"/>
    <property type="molecule type" value="Genomic_DNA"/>
</dbReference>
<dbReference type="InterPro" id="IPR036812">
    <property type="entry name" value="NAD(P)_OxRdtase_dom_sf"/>
</dbReference>
<dbReference type="PANTHER" id="PTHR43827">
    <property type="entry name" value="2,5-DIKETO-D-GLUCONIC ACID REDUCTASE"/>
    <property type="match status" value="1"/>
</dbReference>
<dbReference type="GO" id="GO:0016616">
    <property type="term" value="F:oxidoreductase activity, acting on the CH-OH group of donors, NAD or NADP as acceptor"/>
    <property type="evidence" value="ECO:0007669"/>
    <property type="project" value="UniProtKB-ARBA"/>
</dbReference>
<accession>A0A316VCW5</accession>
<name>A0A316VCW5_9BASI</name>
<proteinExistence type="inferred from homology"/>
<dbReference type="SUPFAM" id="SSF51430">
    <property type="entry name" value="NAD(P)-linked oxidoreductase"/>
    <property type="match status" value="1"/>
</dbReference>
<keyword evidence="3" id="KW-0560">Oxidoreductase</keyword>
<reference evidence="5 6" key="1">
    <citation type="journal article" date="2018" name="Mol. Biol. Evol.">
        <title>Broad Genomic Sampling Reveals a Smut Pathogenic Ancestry of the Fungal Clade Ustilaginomycotina.</title>
        <authorList>
            <person name="Kijpornyongpan T."/>
            <person name="Mondo S.J."/>
            <person name="Barry K."/>
            <person name="Sandor L."/>
            <person name="Lee J."/>
            <person name="Lipzen A."/>
            <person name="Pangilinan J."/>
            <person name="LaButti K."/>
            <person name="Hainaut M."/>
            <person name="Henrissat B."/>
            <person name="Grigoriev I.V."/>
            <person name="Spatafora J.W."/>
            <person name="Aime M.C."/>
        </authorList>
    </citation>
    <scope>NUCLEOTIDE SEQUENCE [LARGE SCALE GENOMIC DNA]</scope>
    <source>
        <strain evidence="5 6">MCA 3882</strain>
    </source>
</reference>
<evidence type="ECO:0000313" key="6">
    <source>
        <dbReference type="Proteomes" id="UP000245771"/>
    </source>
</evidence>
<dbReference type="GeneID" id="37024479"/>
<comment type="similarity">
    <text evidence="1">Belongs to the aldo/keto reductase family.</text>
</comment>
<evidence type="ECO:0000256" key="3">
    <source>
        <dbReference type="ARBA" id="ARBA00023002"/>
    </source>
</evidence>
<evidence type="ECO:0000259" key="4">
    <source>
        <dbReference type="Pfam" id="PF00248"/>
    </source>
</evidence>
<evidence type="ECO:0000256" key="1">
    <source>
        <dbReference type="ARBA" id="ARBA00007905"/>
    </source>
</evidence>
<dbReference type="OrthoDB" id="416253at2759"/>
<evidence type="ECO:0000313" key="5">
    <source>
        <dbReference type="EMBL" id="PWN34073.1"/>
    </source>
</evidence>
<gene>
    <name evidence="5" type="ORF">FA14DRAFT_68178</name>
</gene>
<dbReference type="STRING" id="1280837.A0A316VCW5"/>
<dbReference type="Proteomes" id="UP000245771">
    <property type="component" value="Unassembled WGS sequence"/>
</dbReference>
<dbReference type="PRINTS" id="PR00069">
    <property type="entry name" value="ALDKETRDTASE"/>
</dbReference>
<dbReference type="Pfam" id="PF00248">
    <property type="entry name" value="Aldo_ket_red"/>
    <property type="match status" value="1"/>
</dbReference>
<organism evidence="5 6">
    <name type="scientific">Meira miltonrushii</name>
    <dbReference type="NCBI Taxonomy" id="1280837"/>
    <lineage>
        <taxon>Eukaryota</taxon>
        <taxon>Fungi</taxon>
        <taxon>Dikarya</taxon>
        <taxon>Basidiomycota</taxon>
        <taxon>Ustilaginomycotina</taxon>
        <taxon>Exobasidiomycetes</taxon>
        <taxon>Exobasidiales</taxon>
        <taxon>Brachybasidiaceae</taxon>
        <taxon>Meira</taxon>
    </lineage>
</organism>
<dbReference type="Gene3D" id="3.20.20.100">
    <property type="entry name" value="NADP-dependent oxidoreductase domain"/>
    <property type="match status" value="1"/>
</dbReference>
<evidence type="ECO:0000256" key="2">
    <source>
        <dbReference type="ARBA" id="ARBA00022857"/>
    </source>
</evidence>
<protein>
    <submittedName>
        <fullName evidence="5">Aldo/keto reductase</fullName>
    </submittedName>
</protein>
<keyword evidence="6" id="KW-1185">Reference proteome</keyword>
<dbReference type="AlphaFoldDB" id="A0A316VCW5"/>
<dbReference type="InParanoid" id="A0A316VCW5"/>
<dbReference type="InterPro" id="IPR020471">
    <property type="entry name" value="AKR"/>
</dbReference>
<dbReference type="InterPro" id="IPR023210">
    <property type="entry name" value="NADP_OxRdtase_dom"/>
</dbReference>